<keyword evidence="7 11" id="KW-0285">Flavoprotein</keyword>
<evidence type="ECO:0000256" key="6">
    <source>
        <dbReference type="ARBA" id="ARBA00022490"/>
    </source>
</evidence>
<comment type="catalytic activity">
    <reaction evidence="11">
        <text>(S)-dihydroorotate + fumarate = orotate + succinate</text>
        <dbReference type="Rhea" id="RHEA:30059"/>
        <dbReference type="ChEBI" id="CHEBI:29806"/>
        <dbReference type="ChEBI" id="CHEBI:30031"/>
        <dbReference type="ChEBI" id="CHEBI:30839"/>
        <dbReference type="ChEBI" id="CHEBI:30864"/>
        <dbReference type="EC" id="1.3.98.1"/>
    </reaction>
</comment>
<dbReference type="InterPro" id="IPR013785">
    <property type="entry name" value="Aldolase_TIM"/>
</dbReference>
<dbReference type="InterPro" id="IPR033886">
    <property type="entry name" value="DHOD_1A"/>
</dbReference>
<dbReference type="Pfam" id="PF01180">
    <property type="entry name" value="DHO_dh"/>
    <property type="match status" value="1"/>
</dbReference>
<comment type="subcellular location">
    <subcellularLocation>
        <location evidence="2 11">Cytoplasm</location>
    </subcellularLocation>
</comment>
<proteinExistence type="inferred from homology"/>
<dbReference type="CDD" id="cd04741">
    <property type="entry name" value="DHOD_1A_like"/>
    <property type="match status" value="1"/>
</dbReference>
<evidence type="ECO:0000256" key="10">
    <source>
        <dbReference type="ARBA" id="ARBA00023002"/>
    </source>
</evidence>
<evidence type="ECO:0000256" key="1">
    <source>
        <dbReference type="ARBA" id="ARBA00001917"/>
    </source>
</evidence>
<evidence type="ECO:0000256" key="2">
    <source>
        <dbReference type="ARBA" id="ARBA00004496"/>
    </source>
</evidence>
<comment type="function">
    <text evidence="11">Catalyzes the conversion of dihydroorotate to orotate with fumarate as the electron acceptor.</text>
</comment>
<dbReference type="GO" id="GO:0006207">
    <property type="term" value="P:'de novo' pyrimidine nucleobase biosynthetic process"/>
    <property type="evidence" value="ECO:0007669"/>
    <property type="project" value="TreeGrafter"/>
</dbReference>
<comment type="similarity">
    <text evidence="4 11">Belongs to the dihydroorotate dehydrogenase family. Type 1 subfamily.</text>
</comment>
<comment type="subunit">
    <text evidence="11">Homodimer.</text>
</comment>
<name>A0A7C8IZZ8_9PEZI</name>
<dbReference type="InterPro" id="IPR023359">
    <property type="entry name" value="Dihydro_DH_chainA_dom2"/>
</dbReference>
<evidence type="ECO:0000256" key="7">
    <source>
        <dbReference type="ARBA" id="ARBA00022630"/>
    </source>
</evidence>
<evidence type="ECO:0000313" key="13">
    <source>
        <dbReference type="EMBL" id="KAF2967659.1"/>
    </source>
</evidence>
<dbReference type="InterPro" id="IPR050074">
    <property type="entry name" value="DHO_dehydrogenase"/>
</dbReference>
<dbReference type="PANTHER" id="PTHR48109">
    <property type="entry name" value="DIHYDROOROTATE DEHYDROGENASE (QUINONE), MITOCHONDRIAL-RELATED"/>
    <property type="match status" value="1"/>
</dbReference>
<dbReference type="GO" id="GO:0044205">
    <property type="term" value="P:'de novo' UMP biosynthetic process"/>
    <property type="evidence" value="ECO:0007669"/>
    <property type="project" value="UniProtKB-UniPathway"/>
</dbReference>
<sequence>MSNDARGSGVLPPRLDIDPPLFNSANPWATTLEHLRDLYACAATGAVTTRTALLRHGFPHDEAVHRFRFFEAGTHRVVAGGAGAGDASLNTLGYSPLPLDEYLGFIRKIDEELGEEGAGKRRRKPFIVSVTGSPEEVAQCYRRIARCAWDVGMPLAMEVNLSCPNIPGKPPPAYDAEALKAYVRAVAPLAAGSAAMPWGLKTPPYTHAGEFEMLVAALRECAGAGVVAPLSFVTATNTLGSCLVFEGEGEGDDVPALGPGGVAGAPLHPLALGNVAALRRLLDQAPQTRHVQVLGVGGVADAAGYRRMRRVGAAAVGVGTGAWD</sequence>
<dbReference type="AlphaFoldDB" id="A0A7C8IZZ8"/>
<dbReference type="EC" id="1.3.98.1" evidence="11"/>
<dbReference type="UniPathway" id="UPA00070"/>
<dbReference type="OrthoDB" id="14784at2759"/>
<evidence type="ECO:0000259" key="12">
    <source>
        <dbReference type="Pfam" id="PF01180"/>
    </source>
</evidence>
<accession>A0A7C8IZZ8</accession>
<evidence type="ECO:0000256" key="5">
    <source>
        <dbReference type="ARBA" id="ARBA00021374"/>
    </source>
</evidence>
<reference evidence="13 14" key="1">
    <citation type="submission" date="2019-12" db="EMBL/GenBank/DDBJ databases">
        <title>Draft genome sequence of the ascomycete Xylaria multiplex DSM 110363.</title>
        <authorList>
            <person name="Buettner E."/>
            <person name="Kellner H."/>
        </authorList>
    </citation>
    <scope>NUCLEOTIDE SEQUENCE [LARGE SCALE GENOMIC DNA]</scope>
    <source>
        <strain evidence="13 14">DSM 110363</strain>
    </source>
</reference>
<evidence type="ECO:0000256" key="11">
    <source>
        <dbReference type="RuleBase" id="RU364042"/>
    </source>
</evidence>
<organism evidence="13 14">
    <name type="scientific">Xylaria multiplex</name>
    <dbReference type="NCBI Taxonomy" id="323545"/>
    <lineage>
        <taxon>Eukaryota</taxon>
        <taxon>Fungi</taxon>
        <taxon>Dikarya</taxon>
        <taxon>Ascomycota</taxon>
        <taxon>Pezizomycotina</taxon>
        <taxon>Sordariomycetes</taxon>
        <taxon>Xylariomycetidae</taxon>
        <taxon>Xylariales</taxon>
        <taxon>Xylariaceae</taxon>
        <taxon>Xylaria</taxon>
    </lineage>
</organism>
<protein>
    <recommendedName>
        <fullName evidence="5 11">Dihydroorotate dehydrogenase (fumarate)</fullName>
        <ecNumber evidence="11">1.3.98.1</ecNumber>
    </recommendedName>
    <alternativeName>
        <fullName evidence="11">Dihydroorotate oxidase</fullName>
    </alternativeName>
</protein>
<keyword evidence="6 11" id="KW-0963">Cytoplasm</keyword>
<dbReference type="SUPFAM" id="SSF51395">
    <property type="entry name" value="FMN-linked oxidoreductases"/>
    <property type="match status" value="1"/>
</dbReference>
<evidence type="ECO:0000256" key="9">
    <source>
        <dbReference type="ARBA" id="ARBA00022975"/>
    </source>
</evidence>
<dbReference type="Gene3D" id="3.20.20.70">
    <property type="entry name" value="Aldolase class I"/>
    <property type="match status" value="1"/>
</dbReference>
<dbReference type="GO" id="GO:0005737">
    <property type="term" value="C:cytoplasm"/>
    <property type="evidence" value="ECO:0007669"/>
    <property type="project" value="UniProtKB-SubCell"/>
</dbReference>
<dbReference type="EMBL" id="WUBL01000064">
    <property type="protein sequence ID" value="KAF2967659.1"/>
    <property type="molecule type" value="Genomic_DNA"/>
</dbReference>
<comment type="caution">
    <text evidence="13">The sequence shown here is derived from an EMBL/GenBank/DDBJ whole genome shotgun (WGS) entry which is preliminary data.</text>
</comment>
<feature type="domain" description="Dihydroorotate dehydrogenase catalytic" evidence="12">
    <location>
        <begin position="86"/>
        <end position="321"/>
    </location>
</feature>
<evidence type="ECO:0000256" key="8">
    <source>
        <dbReference type="ARBA" id="ARBA00022643"/>
    </source>
</evidence>
<evidence type="ECO:0000313" key="14">
    <source>
        <dbReference type="Proteomes" id="UP000481858"/>
    </source>
</evidence>
<dbReference type="Gene3D" id="2.30.26.10">
    <property type="entry name" value="Dihydroorotate Dehydrogenase A, chain A, domain 2"/>
    <property type="match status" value="1"/>
</dbReference>
<dbReference type="FunCoup" id="A0A7C8IZZ8">
    <property type="interactions" value="643"/>
</dbReference>
<gene>
    <name evidence="13" type="ORF">GQX73_g5952</name>
</gene>
<evidence type="ECO:0000256" key="4">
    <source>
        <dbReference type="ARBA" id="ARBA00008008"/>
    </source>
</evidence>
<keyword evidence="14" id="KW-1185">Reference proteome</keyword>
<comment type="pathway">
    <text evidence="3 11">Pyrimidine metabolism; UMP biosynthesis via de novo pathway.</text>
</comment>
<evidence type="ECO:0000256" key="3">
    <source>
        <dbReference type="ARBA" id="ARBA00004725"/>
    </source>
</evidence>
<dbReference type="PANTHER" id="PTHR48109:SF1">
    <property type="entry name" value="DIHYDROOROTATE DEHYDROGENASE (FUMARATE)"/>
    <property type="match status" value="1"/>
</dbReference>
<dbReference type="InParanoid" id="A0A7C8IZZ8"/>
<dbReference type="GO" id="GO:1990663">
    <property type="term" value="F:dihydroorotate dehydrogenase (fumarate) activity"/>
    <property type="evidence" value="ECO:0007669"/>
    <property type="project" value="UniProtKB-EC"/>
</dbReference>
<dbReference type="Proteomes" id="UP000481858">
    <property type="component" value="Unassembled WGS sequence"/>
</dbReference>
<keyword evidence="9 11" id="KW-0665">Pyrimidine biosynthesis</keyword>
<comment type="cofactor">
    <cofactor evidence="1 11">
        <name>FMN</name>
        <dbReference type="ChEBI" id="CHEBI:58210"/>
    </cofactor>
</comment>
<keyword evidence="10 11" id="KW-0560">Oxidoreductase</keyword>
<dbReference type="InterPro" id="IPR005720">
    <property type="entry name" value="Dihydroorotate_DH_cat"/>
</dbReference>
<keyword evidence="8 11" id="KW-0288">FMN</keyword>